<dbReference type="Proteomes" id="UP000325313">
    <property type="component" value="Unassembled WGS sequence"/>
</dbReference>
<protein>
    <submittedName>
        <fullName evidence="2">Uncharacterized protein</fullName>
    </submittedName>
</protein>
<reference evidence="4 5" key="1">
    <citation type="submission" date="2019-05" db="EMBL/GenBank/DDBJ databases">
        <title>Emergence of the Ug99 lineage of the wheat stem rust pathogen through somatic hybridization.</title>
        <authorList>
            <person name="Li F."/>
            <person name="Upadhyaya N.M."/>
            <person name="Sperschneider J."/>
            <person name="Matny O."/>
            <person name="Nguyen-Phuc H."/>
            <person name="Mago R."/>
            <person name="Raley C."/>
            <person name="Miller M.E."/>
            <person name="Silverstein K.A.T."/>
            <person name="Henningsen E."/>
            <person name="Hirsch C.D."/>
            <person name="Visser B."/>
            <person name="Pretorius Z.A."/>
            <person name="Steffenson B.J."/>
            <person name="Schwessinger B."/>
            <person name="Dodds P.N."/>
            <person name="Figueroa M."/>
        </authorList>
    </citation>
    <scope>NUCLEOTIDE SEQUENCE [LARGE SCALE GENOMIC DNA]</scope>
    <source>
        <strain evidence="2">21-0</strain>
        <strain evidence="3 5">Ug99</strain>
    </source>
</reference>
<evidence type="ECO:0000313" key="4">
    <source>
        <dbReference type="Proteomes" id="UP000324748"/>
    </source>
</evidence>
<organism evidence="2 4">
    <name type="scientific">Puccinia graminis f. sp. tritici</name>
    <dbReference type="NCBI Taxonomy" id="56615"/>
    <lineage>
        <taxon>Eukaryota</taxon>
        <taxon>Fungi</taxon>
        <taxon>Dikarya</taxon>
        <taxon>Basidiomycota</taxon>
        <taxon>Pucciniomycotina</taxon>
        <taxon>Pucciniomycetes</taxon>
        <taxon>Pucciniales</taxon>
        <taxon>Pucciniaceae</taxon>
        <taxon>Puccinia</taxon>
    </lineage>
</organism>
<keyword evidence="4" id="KW-1185">Reference proteome</keyword>
<evidence type="ECO:0000313" key="5">
    <source>
        <dbReference type="Proteomes" id="UP000325313"/>
    </source>
</evidence>
<sequence>MVRATPTEPQSGVRGQTLTARIAFLHSNSLVEIPWEHPRRLFNPQTPTTFCQSPPSRNPGISLHSSLFHSTAITMGDSTNPLDSNKTPKPRSPRKKKFKKTSQSTPNNNSDNLATPKPAEKLTNNTDAAIDTTPKADENTTMKK</sequence>
<dbReference type="EMBL" id="VDEP01000003">
    <property type="protein sequence ID" value="KAA1138137.1"/>
    <property type="molecule type" value="Genomic_DNA"/>
</dbReference>
<dbReference type="Proteomes" id="UP000324748">
    <property type="component" value="Unassembled WGS sequence"/>
</dbReference>
<comment type="caution">
    <text evidence="2">The sequence shown here is derived from an EMBL/GenBank/DDBJ whole genome shotgun (WGS) entry which is preliminary data.</text>
</comment>
<proteinExistence type="predicted"/>
<evidence type="ECO:0000256" key="1">
    <source>
        <dbReference type="SAM" id="MobiDB-lite"/>
    </source>
</evidence>
<feature type="compositionally biased region" description="Basic residues" evidence="1">
    <location>
        <begin position="88"/>
        <end position="100"/>
    </location>
</feature>
<feature type="region of interest" description="Disordered" evidence="1">
    <location>
        <begin position="43"/>
        <end position="144"/>
    </location>
</feature>
<feature type="compositionally biased region" description="Polar residues" evidence="1">
    <location>
        <begin position="43"/>
        <end position="55"/>
    </location>
</feature>
<evidence type="ECO:0000313" key="3">
    <source>
        <dbReference type="EMBL" id="KAA1138137.1"/>
    </source>
</evidence>
<evidence type="ECO:0000313" key="2">
    <source>
        <dbReference type="EMBL" id="KAA1087774.1"/>
    </source>
</evidence>
<name>A0A5B0NGN5_PUCGR</name>
<dbReference type="AlphaFoldDB" id="A0A5B0NGN5"/>
<feature type="compositionally biased region" description="Basic and acidic residues" evidence="1">
    <location>
        <begin position="134"/>
        <end position="144"/>
    </location>
</feature>
<feature type="compositionally biased region" description="Polar residues" evidence="1">
    <location>
        <begin position="63"/>
        <end position="85"/>
    </location>
</feature>
<dbReference type="EMBL" id="VSWC01000105">
    <property type="protein sequence ID" value="KAA1087774.1"/>
    <property type="molecule type" value="Genomic_DNA"/>
</dbReference>
<gene>
    <name evidence="2" type="ORF">PGT21_036489</name>
    <name evidence="3" type="ORF">PGTUg99_005922</name>
</gene>
<accession>A0A5B0NGN5</accession>